<dbReference type="Proteomes" id="UP000632454">
    <property type="component" value="Unassembled WGS sequence"/>
</dbReference>
<dbReference type="EMBL" id="BMCS01000001">
    <property type="protein sequence ID" value="GGF16487.1"/>
    <property type="molecule type" value="Genomic_DNA"/>
</dbReference>
<organism evidence="2 3">
    <name type="scientific">Williamsia phyllosphaerae</name>
    <dbReference type="NCBI Taxonomy" id="885042"/>
    <lineage>
        <taxon>Bacteria</taxon>
        <taxon>Bacillati</taxon>
        <taxon>Actinomycetota</taxon>
        <taxon>Actinomycetes</taxon>
        <taxon>Mycobacteriales</taxon>
        <taxon>Nocardiaceae</taxon>
        <taxon>Williamsia</taxon>
    </lineage>
</organism>
<dbReference type="Pfam" id="PF02585">
    <property type="entry name" value="PIG-L"/>
    <property type="match status" value="1"/>
</dbReference>
<evidence type="ECO:0000313" key="3">
    <source>
        <dbReference type="Proteomes" id="UP000632454"/>
    </source>
</evidence>
<sequence>MSQDRPLTPPAWTSADPGVASADAWRAWLESTELPPALDGVVGRILVVSAHPDDEVLGAGGFLHDAVAQGIGVTVLCLSDGAASHPGSPTVTPEALAGIRRTELTTALSALGVNDTIHHELPDGGLERCDDEITAAIDAAVAAHGGHSVIVSVWRADRHPDHEAVGHAASAVAARLGVPLLEYPVWMWHWAHPGDDAVPWSRARRHRLSPAAMEAKKRAVHAFVSQITDLSDDPADRAVLEPHVLDRLTGPTETFFS</sequence>
<protein>
    <submittedName>
        <fullName evidence="2">PIG-L family deacetylase</fullName>
    </submittedName>
</protein>
<keyword evidence="3" id="KW-1185">Reference proteome</keyword>
<gene>
    <name evidence="2" type="ORF">GCM10007298_10670</name>
</gene>
<proteinExistence type="predicted"/>
<dbReference type="RefSeq" id="WP_188487574.1">
    <property type="nucleotide sequence ID" value="NZ_BMCS01000001.1"/>
</dbReference>
<name>A0ABQ1UDI3_9NOCA</name>
<accession>A0ABQ1UDI3</accession>
<evidence type="ECO:0000313" key="2">
    <source>
        <dbReference type="EMBL" id="GGF16487.1"/>
    </source>
</evidence>
<dbReference type="PANTHER" id="PTHR12993">
    <property type="entry name" value="N-ACETYLGLUCOSAMINYL-PHOSPHATIDYLINOSITOL DE-N-ACETYLASE-RELATED"/>
    <property type="match status" value="1"/>
</dbReference>
<comment type="caution">
    <text evidence="2">The sequence shown here is derived from an EMBL/GenBank/DDBJ whole genome shotgun (WGS) entry which is preliminary data.</text>
</comment>
<reference evidence="3" key="1">
    <citation type="journal article" date="2019" name="Int. J. Syst. Evol. Microbiol.">
        <title>The Global Catalogue of Microorganisms (GCM) 10K type strain sequencing project: providing services to taxonomists for standard genome sequencing and annotation.</title>
        <authorList>
            <consortium name="The Broad Institute Genomics Platform"/>
            <consortium name="The Broad Institute Genome Sequencing Center for Infectious Disease"/>
            <person name="Wu L."/>
            <person name="Ma J."/>
        </authorList>
    </citation>
    <scope>NUCLEOTIDE SEQUENCE [LARGE SCALE GENOMIC DNA]</scope>
    <source>
        <strain evidence="3">CCM 7855</strain>
    </source>
</reference>
<dbReference type="SUPFAM" id="SSF102588">
    <property type="entry name" value="LmbE-like"/>
    <property type="match status" value="1"/>
</dbReference>
<dbReference type="Gene3D" id="3.40.50.10320">
    <property type="entry name" value="LmbE-like"/>
    <property type="match status" value="1"/>
</dbReference>
<dbReference type="PANTHER" id="PTHR12993:SF29">
    <property type="entry name" value="BLR3841 PROTEIN"/>
    <property type="match status" value="1"/>
</dbReference>
<dbReference type="InterPro" id="IPR024078">
    <property type="entry name" value="LmbE-like_dom_sf"/>
</dbReference>
<evidence type="ECO:0000256" key="1">
    <source>
        <dbReference type="ARBA" id="ARBA00022833"/>
    </source>
</evidence>
<dbReference type="InterPro" id="IPR003737">
    <property type="entry name" value="GlcNAc_PI_deacetylase-related"/>
</dbReference>
<keyword evidence="1" id="KW-0862">Zinc</keyword>